<name>A0AAD9ZVX2_9ROSI</name>
<evidence type="ECO:0000256" key="3">
    <source>
        <dbReference type="ARBA" id="ARBA00022946"/>
    </source>
</evidence>
<comment type="caution">
    <text evidence="4">The sequence shown here is derived from an EMBL/GenBank/DDBJ whole genome shotgun (WGS) entry which is preliminary data.</text>
</comment>
<sequence>MMRKSLKALQRASWGLHNRCPKNIATNISILKEHGVPQSSIAALIRHHLNVASSNTEKFAGYVDKVVKMGFNPRQFTFINARMVFNQLNFKTLEQKVEVYKKWGLSEDEIWSGFRKHPLFLQLSEKKIMSAMDFLVNKMCWQPGDVAQVPSAILYSLEKRIFPRCSVIRVLQLKGLIKQVPLSCVVVTTEKLFLDRFVIKFQDQVPQLLNIYHGKTDLLELGFGFEETNG</sequence>
<evidence type="ECO:0000256" key="1">
    <source>
        <dbReference type="ARBA" id="ARBA00007692"/>
    </source>
</evidence>
<dbReference type="InterPro" id="IPR038538">
    <property type="entry name" value="MTERF_sf"/>
</dbReference>
<evidence type="ECO:0000313" key="4">
    <source>
        <dbReference type="EMBL" id="KAK3194019.1"/>
    </source>
</evidence>
<dbReference type="Gene3D" id="1.25.70.10">
    <property type="entry name" value="Transcription termination factor 3, mitochondrial"/>
    <property type="match status" value="1"/>
</dbReference>
<evidence type="ECO:0000313" key="5">
    <source>
        <dbReference type="Proteomes" id="UP001281410"/>
    </source>
</evidence>
<dbReference type="GO" id="GO:0006353">
    <property type="term" value="P:DNA-templated transcription termination"/>
    <property type="evidence" value="ECO:0007669"/>
    <property type="project" value="UniProtKB-KW"/>
</dbReference>
<dbReference type="AlphaFoldDB" id="A0AAD9ZVX2"/>
<dbReference type="Proteomes" id="UP001281410">
    <property type="component" value="Unassembled WGS sequence"/>
</dbReference>
<dbReference type="EMBL" id="JANJYJ010000008">
    <property type="protein sequence ID" value="KAK3194019.1"/>
    <property type="molecule type" value="Genomic_DNA"/>
</dbReference>
<keyword evidence="2" id="KW-0805">Transcription regulation</keyword>
<accession>A0AAD9ZVX2</accession>
<dbReference type="InterPro" id="IPR003690">
    <property type="entry name" value="MTERF"/>
</dbReference>
<dbReference type="PANTHER" id="PTHR13068">
    <property type="entry name" value="CGI-12 PROTEIN-RELATED"/>
    <property type="match status" value="1"/>
</dbReference>
<keyword evidence="2" id="KW-0806">Transcription termination</keyword>
<dbReference type="GO" id="GO:0003676">
    <property type="term" value="F:nucleic acid binding"/>
    <property type="evidence" value="ECO:0007669"/>
    <property type="project" value="InterPro"/>
</dbReference>
<gene>
    <name evidence="4" type="ORF">Dsin_025329</name>
</gene>
<keyword evidence="2" id="KW-0804">Transcription</keyword>
<dbReference type="Pfam" id="PF02536">
    <property type="entry name" value="mTERF"/>
    <property type="match status" value="1"/>
</dbReference>
<evidence type="ECO:0000256" key="2">
    <source>
        <dbReference type="ARBA" id="ARBA00022472"/>
    </source>
</evidence>
<reference evidence="4" key="1">
    <citation type="journal article" date="2023" name="Plant J.">
        <title>Genome sequences and population genomics provide insights into the demographic history, inbreeding, and mutation load of two 'living fossil' tree species of Dipteronia.</title>
        <authorList>
            <person name="Feng Y."/>
            <person name="Comes H.P."/>
            <person name="Chen J."/>
            <person name="Zhu S."/>
            <person name="Lu R."/>
            <person name="Zhang X."/>
            <person name="Li P."/>
            <person name="Qiu J."/>
            <person name="Olsen K.M."/>
            <person name="Qiu Y."/>
        </authorList>
    </citation>
    <scope>NUCLEOTIDE SEQUENCE</scope>
    <source>
        <strain evidence="4">NBL</strain>
    </source>
</reference>
<keyword evidence="3" id="KW-0809">Transit peptide</keyword>
<comment type="similarity">
    <text evidence="1">Belongs to the mTERF family.</text>
</comment>
<organism evidence="4 5">
    <name type="scientific">Dipteronia sinensis</name>
    <dbReference type="NCBI Taxonomy" id="43782"/>
    <lineage>
        <taxon>Eukaryota</taxon>
        <taxon>Viridiplantae</taxon>
        <taxon>Streptophyta</taxon>
        <taxon>Embryophyta</taxon>
        <taxon>Tracheophyta</taxon>
        <taxon>Spermatophyta</taxon>
        <taxon>Magnoliopsida</taxon>
        <taxon>eudicotyledons</taxon>
        <taxon>Gunneridae</taxon>
        <taxon>Pentapetalae</taxon>
        <taxon>rosids</taxon>
        <taxon>malvids</taxon>
        <taxon>Sapindales</taxon>
        <taxon>Sapindaceae</taxon>
        <taxon>Hippocastanoideae</taxon>
        <taxon>Acereae</taxon>
        <taxon>Dipteronia</taxon>
    </lineage>
</organism>
<protein>
    <submittedName>
        <fullName evidence="4">Uncharacterized protein</fullName>
    </submittedName>
</protein>
<dbReference type="FunFam" id="1.25.70.10:FF:000001">
    <property type="entry name" value="Mitochondrial transcription termination factor-like"/>
    <property type="match status" value="1"/>
</dbReference>
<keyword evidence="5" id="KW-1185">Reference proteome</keyword>
<dbReference type="PANTHER" id="PTHR13068:SF133">
    <property type="entry name" value="MITOCHONDRIAL TRANSCRIPTION TERMINATION FACTOR FAMILY PROTEIN"/>
    <property type="match status" value="1"/>
</dbReference>
<proteinExistence type="inferred from homology"/>